<organism evidence="1 2">
    <name type="scientific">Platanthera zijinensis</name>
    <dbReference type="NCBI Taxonomy" id="2320716"/>
    <lineage>
        <taxon>Eukaryota</taxon>
        <taxon>Viridiplantae</taxon>
        <taxon>Streptophyta</taxon>
        <taxon>Embryophyta</taxon>
        <taxon>Tracheophyta</taxon>
        <taxon>Spermatophyta</taxon>
        <taxon>Magnoliopsida</taxon>
        <taxon>Liliopsida</taxon>
        <taxon>Asparagales</taxon>
        <taxon>Orchidaceae</taxon>
        <taxon>Orchidoideae</taxon>
        <taxon>Orchideae</taxon>
        <taxon>Orchidinae</taxon>
        <taxon>Platanthera</taxon>
    </lineage>
</organism>
<dbReference type="Proteomes" id="UP001418222">
    <property type="component" value="Unassembled WGS sequence"/>
</dbReference>
<dbReference type="PANTHER" id="PTHR34206:SF1">
    <property type="entry name" value="OS10G0390701 PROTEIN"/>
    <property type="match status" value="1"/>
</dbReference>
<gene>
    <name evidence="1" type="ORF">KSP39_PZI020504</name>
</gene>
<proteinExistence type="predicted"/>
<protein>
    <submittedName>
        <fullName evidence="1">Uncharacterized protein</fullName>
    </submittedName>
</protein>
<accession>A0AAP0AZM9</accession>
<dbReference type="EMBL" id="JBBWWQ010000018">
    <property type="protein sequence ID" value="KAK8921151.1"/>
    <property type="molecule type" value="Genomic_DNA"/>
</dbReference>
<reference evidence="1 2" key="1">
    <citation type="journal article" date="2022" name="Nat. Plants">
        <title>Genomes of leafy and leafless Platanthera orchids illuminate the evolution of mycoheterotrophy.</title>
        <authorList>
            <person name="Li M.H."/>
            <person name="Liu K.W."/>
            <person name="Li Z."/>
            <person name="Lu H.C."/>
            <person name="Ye Q.L."/>
            <person name="Zhang D."/>
            <person name="Wang J.Y."/>
            <person name="Li Y.F."/>
            <person name="Zhong Z.M."/>
            <person name="Liu X."/>
            <person name="Yu X."/>
            <person name="Liu D.K."/>
            <person name="Tu X.D."/>
            <person name="Liu B."/>
            <person name="Hao Y."/>
            <person name="Liao X.Y."/>
            <person name="Jiang Y.T."/>
            <person name="Sun W.H."/>
            <person name="Chen J."/>
            <person name="Chen Y.Q."/>
            <person name="Ai Y."/>
            <person name="Zhai J.W."/>
            <person name="Wu S.S."/>
            <person name="Zhou Z."/>
            <person name="Hsiao Y.Y."/>
            <person name="Wu W.L."/>
            <person name="Chen Y.Y."/>
            <person name="Lin Y.F."/>
            <person name="Hsu J.L."/>
            <person name="Li C.Y."/>
            <person name="Wang Z.W."/>
            <person name="Zhao X."/>
            <person name="Zhong W.Y."/>
            <person name="Ma X.K."/>
            <person name="Ma L."/>
            <person name="Huang J."/>
            <person name="Chen G.Z."/>
            <person name="Huang M.Z."/>
            <person name="Huang L."/>
            <person name="Peng D.H."/>
            <person name="Luo Y.B."/>
            <person name="Zou S.Q."/>
            <person name="Chen S.P."/>
            <person name="Lan S."/>
            <person name="Tsai W.C."/>
            <person name="Van de Peer Y."/>
            <person name="Liu Z.J."/>
        </authorList>
    </citation>
    <scope>NUCLEOTIDE SEQUENCE [LARGE SCALE GENOMIC DNA]</scope>
    <source>
        <strain evidence="1">Lor287</strain>
    </source>
</reference>
<evidence type="ECO:0000313" key="2">
    <source>
        <dbReference type="Proteomes" id="UP001418222"/>
    </source>
</evidence>
<name>A0AAP0AZM9_9ASPA</name>
<dbReference type="PANTHER" id="PTHR34206">
    <property type="entry name" value="OS06G0193300 PROTEIN"/>
    <property type="match status" value="1"/>
</dbReference>
<dbReference type="AlphaFoldDB" id="A0AAP0AZM9"/>
<keyword evidence="2" id="KW-1185">Reference proteome</keyword>
<comment type="caution">
    <text evidence="1">The sequence shown here is derived from an EMBL/GenBank/DDBJ whole genome shotgun (WGS) entry which is preliminary data.</text>
</comment>
<evidence type="ECO:0000313" key="1">
    <source>
        <dbReference type="EMBL" id="KAK8921151.1"/>
    </source>
</evidence>
<sequence>MATNYCSLLNTTIPLISKSSMLKTRALILRNGRVELEATPASSLKTFSQLNKKFEEEQVFEDKESGVICYRDENGQLICEGYDEGPRFTTNWQNPQSIIKRQAGRCRVGRRRHEVNGHN</sequence>